<feature type="transmembrane region" description="Helical" evidence="7">
    <location>
        <begin position="98"/>
        <end position="116"/>
    </location>
</feature>
<feature type="transmembrane region" description="Helical" evidence="7">
    <location>
        <begin position="254"/>
        <end position="275"/>
    </location>
</feature>
<feature type="transmembrane region" description="Helical" evidence="7">
    <location>
        <begin position="41"/>
        <end position="61"/>
    </location>
</feature>
<feature type="transmembrane region" description="Helical" evidence="7">
    <location>
        <begin position="282"/>
        <end position="300"/>
    </location>
</feature>
<dbReference type="InterPro" id="IPR036259">
    <property type="entry name" value="MFS_trans_sf"/>
</dbReference>
<evidence type="ECO:0000256" key="7">
    <source>
        <dbReference type="SAM" id="Phobius"/>
    </source>
</evidence>
<dbReference type="PROSITE" id="PS50850">
    <property type="entry name" value="MFS"/>
    <property type="match status" value="1"/>
</dbReference>
<keyword evidence="3" id="KW-1003">Cell membrane</keyword>
<comment type="subcellular location">
    <subcellularLocation>
        <location evidence="1">Cell membrane</location>
        <topology evidence="1">Multi-pass membrane protein</topology>
    </subcellularLocation>
</comment>
<evidence type="ECO:0000259" key="8">
    <source>
        <dbReference type="PROSITE" id="PS50850"/>
    </source>
</evidence>
<feature type="transmembrane region" description="Helical" evidence="7">
    <location>
        <begin position="377"/>
        <end position="396"/>
    </location>
</feature>
<dbReference type="Proteomes" id="UP001501116">
    <property type="component" value="Unassembled WGS sequence"/>
</dbReference>
<dbReference type="SUPFAM" id="SSF103473">
    <property type="entry name" value="MFS general substrate transporter"/>
    <property type="match status" value="1"/>
</dbReference>
<dbReference type="PANTHER" id="PTHR23513">
    <property type="entry name" value="INTEGRAL MEMBRANE EFFLUX PROTEIN-RELATED"/>
    <property type="match status" value="1"/>
</dbReference>
<comment type="caution">
    <text evidence="9">The sequence shown here is derived from an EMBL/GenBank/DDBJ whole genome shotgun (WGS) entry which is preliminary data.</text>
</comment>
<keyword evidence="4 7" id="KW-0812">Transmembrane</keyword>
<feature type="transmembrane region" description="Helical" evidence="7">
    <location>
        <begin position="306"/>
        <end position="328"/>
    </location>
</feature>
<evidence type="ECO:0000256" key="6">
    <source>
        <dbReference type="ARBA" id="ARBA00023136"/>
    </source>
</evidence>
<dbReference type="PANTHER" id="PTHR23513:SF6">
    <property type="entry name" value="MAJOR FACILITATOR SUPERFAMILY ASSOCIATED DOMAIN-CONTAINING PROTEIN"/>
    <property type="match status" value="1"/>
</dbReference>
<organism evidence="9 10">
    <name type="scientific">Amycolatopsis minnesotensis</name>
    <dbReference type="NCBI Taxonomy" id="337894"/>
    <lineage>
        <taxon>Bacteria</taxon>
        <taxon>Bacillati</taxon>
        <taxon>Actinomycetota</taxon>
        <taxon>Actinomycetes</taxon>
        <taxon>Pseudonocardiales</taxon>
        <taxon>Pseudonocardiaceae</taxon>
        <taxon>Amycolatopsis</taxon>
    </lineage>
</organism>
<feature type="transmembrane region" description="Helical" evidence="7">
    <location>
        <begin position="349"/>
        <end position="371"/>
    </location>
</feature>
<keyword evidence="2" id="KW-0813">Transport</keyword>
<name>A0ABN2S353_9PSEU</name>
<proteinExistence type="predicted"/>
<dbReference type="CDD" id="cd06173">
    <property type="entry name" value="MFS_MefA_like"/>
    <property type="match status" value="1"/>
</dbReference>
<evidence type="ECO:0000256" key="1">
    <source>
        <dbReference type="ARBA" id="ARBA00004651"/>
    </source>
</evidence>
<keyword evidence="6 7" id="KW-0472">Membrane</keyword>
<protein>
    <submittedName>
        <fullName evidence="9">MFS transporter</fullName>
    </submittedName>
</protein>
<dbReference type="InterPro" id="IPR020846">
    <property type="entry name" value="MFS_dom"/>
</dbReference>
<feature type="domain" description="Major facilitator superfamily (MFS) profile" evidence="8">
    <location>
        <begin position="214"/>
        <end position="411"/>
    </location>
</feature>
<dbReference type="InterPro" id="IPR010290">
    <property type="entry name" value="TM_effector"/>
</dbReference>
<evidence type="ECO:0000256" key="5">
    <source>
        <dbReference type="ARBA" id="ARBA00022989"/>
    </source>
</evidence>
<dbReference type="Gene3D" id="1.20.1250.20">
    <property type="entry name" value="MFS general substrate transporter like domains"/>
    <property type="match status" value="1"/>
</dbReference>
<evidence type="ECO:0000313" key="10">
    <source>
        <dbReference type="Proteomes" id="UP001501116"/>
    </source>
</evidence>
<evidence type="ECO:0000313" key="9">
    <source>
        <dbReference type="EMBL" id="GAA1979542.1"/>
    </source>
</evidence>
<keyword evidence="10" id="KW-1185">Reference proteome</keyword>
<dbReference type="Pfam" id="PF05977">
    <property type="entry name" value="MFS_3"/>
    <property type="match status" value="1"/>
</dbReference>
<feature type="transmembrane region" description="Helical" evidence="7">
    <location>
        <begin position="73"/>
        <end position="92"/>
    </location>
</feature>
<accession>A0ABN2S353</accession>
<dbReference type="EMBL" id="BAAANN010000031">
    <property type="protein sequence ID" value="GAA1979542.1"/>
    <property type="molecule type" value="Genomic_DNA"/>
</dbReference>
<gene>
    <name evidence="9" type="ORF">GCM10009754_64810</name>
</gene>
<reference evidence="9 10" key="1">
    <citation type="journal article" date="2019" name="Int. J. Syst. Evol. Microbiol.">
        <title>The Global Catalogue of Microorganisms (GCM) 10K type strain sequencing project: providing services to taxonomists for standard genome sequencing and annotation.</title>
        <authorList>
            <consortium name="The Broad Institute Genomics Platform"/>
            <consortium name="The Broad Institute Genome Sequencing Center for Infectious Disease"/>
            <person name="Wu L."/>
            <person name="Ma J."/>
        </authorList>
    </citation>
    <scope>NUCLEOTIDE SEQUENCE [LARGE SCALE GENOMIC DNA]</scope>
    <source>
        <strain evidence="9 10">JCM 14545</strain>
    </source>
</reference>
<keyword evidence="5 7" id="KW-1133">Transmembrane helix</keyword>
<sequence>MFGHRDFRLLWIGETTSSLGANISRLTAPIIAVGTLRADTFTVSVLAAMGWLPWLVIGLPAGAWVDRLARRPLMIVCNLVSASVLLTVPVAVLAGALTIGHLLVVTVLTGTATVFFQTAYQVYLPSVVNAADFPAANSALQGSESVTRIAGPSLAGLLTQVAGAVTGLVADAASFLVSTACLVFNRAEDRPSGDADRTRALRREISEGLRFVAADPYLRVLTVFGATSNLVLTGQSTILIVFLTREMNLGPATVGLLVSGTSVGGALGAAGAGFLARRLGTARALLFAELGAAPFALLTPMAGRGAGLLCVLVGGAGVGAGIVIGNVLKNSFRQTYTPRHLQGRVLVTMQFLNYGTIPLGTVLSGVLGTTLGLRPTLWVTAAGLVLASLVLLTGPIRRHRDLPTSEAHHGQ</sequence>
<evidence type="ECO:0000256" key="2">
    <source>
        <dbReference type="ARBA" id="ARBA00022448"/>
    </source>
</evidence>
<evidence type="ECO:0000256" key="4">
    <source>
        <dbReference type="ARBA" id="ARBA00022692"/>
    </source>
</evidence>
<evidence type="ECO:0000256" key="3">
    <source>
        <dbReference type="ARBA" id="ARBA00022475"/>
    </source>
</evidence>
<feature type="transmembrane region" description="Helical" evidence="7">
    <location>
        <begin position="220"/>
        <end position="242"/>
    </location>
</feature>